<reference evidence="2" key="2">
    <citation type="submission" date="2020-11" db="EMBL/GenBank/DDBJ databases">
        <authorList>
            <person name="McCartney M.A."/>
            <person name="Auch B."/>
            <person name="Kono T."/>
            <person name="Mallez S."/>
            <person name="Becker A."/>
            <person name="Gohl D.M."/>
            <person name="Silverstein K.A.T."/>
            <person name="Koren S."/>
            <person name="Bechman K.B."/>
            <person name="Herman A."/>
            <person name="Abrahante J.E."/>
            <person name="Garbe J."/>
        </authorList>
    </citation>
    <scope>NUCLEOTIDE SEQUENCE</scope>
    <source>
        <strain evidence="2">Duluth1</strain>
        <tissue evidence="2">Whole animal</tissue>
    </source>
</reference>
<accession>A0A9D4J9K4</accession>
<name>A0A9D4J9K4_DREPO</name>
<dbReference type="EMBL" id="JAIWYP010000006">
    <property type="protein sequence ID" value="KAH3803615.1"/>
    <property type="molecule type" value="Genomic_DNA"/>
</dbReference>
<organism evidence="2 3">
    <name type="scientific">Dreissena polymorpha</name>
    <name type="common">Zebra mussel</name>
    <name type="synonym">Mytilus polymorpha</name>
    <dbReference type="NCBI Taxonomy" id="45954"/>
    <lineage>
        <taxon>Eukaryota</taxon>
        <taxon>Metazoa</taxon>
        <taxon>Spiralia</taxon>
        <taxon>Lophotrochozoa</taxon>
        <taxon>Mollusca</taxon>
        <taxon>Bivalvia</taxon>
        <taxon>Autobranchia</taxon>
        <taxon>Heteroconchia</taxon>
        <taxon>Euheterodonta</taxon>
        <taxon>Imparidentia</taxon>
        <taxon>Neoheterodontei</taxon>
        <taxon>Myida</taxon>
        <taxon>Dreissenoidea</taxon>
        <taxon>Dreissenidae</taxon>
        <taxon>Dreissena</taxon>
    </lineage>
</organism>
<feature type="compositionally biased region" description="Low complexity" evidence="1">
    <location>
        <begin position="22"/>
        <end position="36"/>
    </location>
</feature>
<protein>
    <submittedName>
        <fullName evidence="2">Uncharacterized protein</fullName>
    </submittedName>
</protein>
<comment type="caution">
    <text evidence="2">The sequence shown here is derived from an EMBL/GenBank/DDBJ whole genome shotgun (WGS) entry which is preliminary data.</text>
</comment>
<dbReference type="Proteomes" id="UP000828390">
    <property type="component" value="Unassembled WGS sequence"/>
</dbReference>
<dbReference type="AlphaFoldDB" id="A0A9D4J9K4"/>
<keyword evidence="3" id="KW-1185">Reference proteome</keyword>
<sequence length="62" mass="6554">MKRESPGRTGNDQRGTGHNRDGNGNNRDATGNNRDGTVAPPGPIQTRQSYGNAPVNAVRVPV</sequence>
<evidence type="ECO:0000313" key="2">
    <source>
        <dbReference type="EMBL" id="KAH3803615.1"/>
    </source>
</evidence>
<feature type="region of interest" description="Disordered" evidence="1">
    <location>
        <begin position="1"/>
        <end position="62"/>
    </location>
</feature>
<gene>
    <name evidence="2" type="ORF">DPMN_131880</name>
</gene>
<evidence type="ECO:0000313" key="3">
    <source>
        <dbReference type="Proteomes" id="UP000828390"/>
    </source>
</evidence>
<proteinExistence type="predicted"/>
<evidence type="ECO:0000256" key="1">
    <source>
        <dbReference type="SAM" id="MobiDB-lite"/>
    </source>
</evidence>
<reference evidence="2" key="1">
    <citation type="journal article" date="2019" name="bioRxiv">
        <title>The Genome of the Zebra Mussel, Dreissena polymorpha: A Resource for Invasive Species Research.</title>
        <authorList>
            <person name="McCartney M.A."/>
            <person name="Auch B."/>
            <person name="Kono T."/>
            <person name="Mallez S."/>
            <person name="Zhang Y."/>
            <person name="Obille A."/>
            <person name="Becker A."/>
            <person name="Abrahante J.E."/>
            <person name="Garbe J."/>
            <person name="Badalamenti J.P."/>
            <person name="Herman A."/>
            <person name="Mangelson H."/>
            <person name="Liachko I."/>
            <person name="Sullivan S."/>
            <person name="Sone E.D."/>
            <person name="Koren S."/>
            <person name="Silverstein K.A.T."/>
            <person name="Beckman K.B."/>
            <person name="Gohl D.M."/>
        </authorList>
    </citation>
    <scope>NUCLEOTIDE SEQUENCE</scope>
    <source>
        <strain evidence="2">Duluth1</strain>
        <tissue evidence="2">Whole animal</tissue>
    </source>
</reference>